<dbReference type="AlphaFoldDB" id="A0A6G1GQ04"/>
<evidence type="ECO:0000256" key="1">
    <source>
        <dbReference type="SAM" id="MobiDB-lite"/>
    </source>
</evidence>
<proteinExistence type="predicted"/>
<keyword evidence="3" id="KW-1185">Reference proteome</keyword>
<feature type="compositionally biased region" description="Pro residues" evidence="1">
    <location>
        <begin position="36"/>
        <end position="54"/>
    </location>
</feature>
<organism evidence="2 3">
    <name type="scientific">Aulographum hederae CBS 113979</name>
    <dbReference type="NCBI Taxonomy" id="1176131"/>
    <lineage>
        <taxon>Eukaryota</taxon>
        <taxon>Fungi</taxon>
        <taxon>Dikarya</taxon>
        <taxon>Ascomycota</taxon>
        <taxon>Pezizomycotina</taxon>
        <taxon>Dothideomycetes</taxon>
        <taxon>Pleosporomycetidae</taxon>
        <taxon>Aulographales</taxon>
        <taxon>Aulographaceae</taxon>
    </lineage>
</organism>
<accession>A0A6G1GQ04</accession>
<feature type="compositionally biased region" description="Pro residues" evidence="1">
    <location>
        <begin position="1"/>
        <end position="11"/>
    </location>
</feature>
<name>A0A6G1GQ04_9PEZI</name>
<feature type="region of interest" description="Disordered" evidence="1">
    <location>
        <begin position="66"/>
        <end position="87"/>
    </location>
</feature>
<reference evidence="2" key="1">
    <citation type="journal article" date="2020" name="Stud. Mycol.">
        <title>101 Dothideomycetes genomes: a test case for predicting lifestyles and emergence of pathogens.</title>
        <authorList>
            <person name="Haridas S."/>
            <person name="Albert R."/>
            <person name="Binder M."/>
            <person name="Bloem J."/>
            <person name="Labutti K."/>
            <person name="Salamov A."/>
            <person name="Andreopoulos B."/>
            <person name="Baker S."/>
            <person name="Barry K."/>
            <person name="Bills G."/>
            <person name="Bluhm B."/>
            <person name="Cannon C."/>
            <person name="Castanera R."/>
            <person name="Culley D."/>
            <person name="Daum C."/>
            <person name="Ezra D."/>
            <person name="Gonzalez J."/>
            <person name="Henrissat B."/>
            <person name="Kuo A."/>
            <person name="Liang C."/>
            <person name="Lipzen A."/>
            <person name="Lutzoni F."/>
            <person name="Magnuson J."/>
            <person name="Mondo S."/>
            <person name="Nolan M."/>
            <person name="Ohm R."/>
            <person name="Pangilinan J."/>
            <person name="Park H.-J."/>
            <person name="Ramirez L."/>
            <person name="Alfaro M."/>
            <person name="Sun H."/>
            <person name="Tritt A."/>
            <person name="Yoshinaga Y."/>
            <person name="Zwiers L.-H."/>
            <person name="Turgeon B."/>
            <person name="Goodwin S."/>
            <person name="Spatafora J."/>
            <person name="Crous P."/>
            <person name="Grigoriev I."/>
        </authorList>
    </citation>
    <scope>NUCLEOTIDE SEQUENCE</scope>
    <source>
        <strain evidence="2">CBS 113979</strain>
    </source>
</reference>
<dbReference type="EMBL" id="ML977180">
    <property type="protein sequence ID" value="KAF1982847.1"/>
    <property type="molecule type" value="Genomic_DNA"/>
</dbReference>
<dbReference type="Proteomes" id="UP000800041">
    <property type="component" value="Unassembled WGS sequence"/>
</dbReference>
<gene>
    <name evidence="2" type="ORF">K402DRAFT_397184</name>
</gene>
<protein>
    <submittedName>
        <fullName evidence="2">Uncharacterized protein</fullName>
    </submittedName>
</protein>
<evidence type="ECO:0000313" key="2">
    <source>
        <dbReference type="EMBL" id="KAF1982847.1"/>
    </source>
</evidence>
<feature type="region of interest" description="Disordered" evidence="1">
    <location>
        <begin position="1"/>
        <end position="54"/>
    </location>
</feature>
<sequence length="210" mass="23714">MNPQTPEPRCPPLTGKHAPRMMTSGMTPQPRDFVIPPQPRGLVMPPPPRGPFMPPQLRGLVMPPPPRGPIMPPPPRDPLMPPQPQGPVMPRPPRIITPQAMLTLAPQIHAFQTHAAQIHAVQMEKAQMKRDKRQEAWTQKAREQLTLGQRSYFAKNAAEVDRFACGCNPDHTGENHGRRCPFYPPERREICLECSVPLRMGRHRRGCKKT</sequence>
<evidence type="ECO:0000313" key="3">
    <source>
        <dbReference type="Proteomes" id="UP000800041"/>
    </source>
</evidence>